<comment type="similarity">
    <text evidence="1">Belongs to the bacterial secretin family.</text>
</comment>
<accession>A0A2N5CRF0</accession>
<feature type="compositionally biased region" description="Low complexity" evidence="2">
    <location>
        <begin position="286"/>
        <end position="331"/>
    </location>
</feature>
<evidence type="ECO:0000313" key="5">
    <source>
        <dbReference type="EMBL" id="AYV46171.1"/>
    </source>
</evidence>
<dbReference type="Pfam" id="PF13629">
    <property type="entry name" value="T2SS-T3SS_pil_N"/>
    <property type="match status" value="1"/>
</dbReference>
<evidence type="ECO:0000259" key="4">
    <source>
        <dbReference type="PROSITE" id="PS50914"/>
    </source>
</evidence>
<dbReference type="AlphaFoldDB" id="A0A2N5CRF0"/>
<reference evidence="6 7" key="1">
    <citation type="submission" date="2017-12" db="EMBL/GenBank/DDBJ databases">
        <title>The genome sequence of Caulobacter flavus CGMCC1 15093.</title>
        <authorList>
            <person name="Gao J."/>
            <person name="Mao X."/>
            <person name="Sun J."/>
        </authorList>
    </citation>
    <scope>NUCLEOTIDE SEQUENCE [LARGE SCALE GENOMIC DNA]</scope>
    <source>
        <strain evidence="6 7">CGMCC1 15093</strain>
    </source>
</reference>
<dbReference type="EMBL" id="PJRQ01000034">
    <property type="protein sequence ID" value="PLR11540.1"/>
    <property type="molecule type" value="Genomic_DNA"/>
</dbReference>
<dbReference type="PROSITE" id="PS50914">
    <property type="entry name" value="BON"/>
    <property type="match status" value="1"/>
</dbReference>
<evidence type="ECO:0000313" key="6">
    <source>
        <dbReference type="EMBL" id="PLR11540.1"/>
    </source>
</evidence>
<dbReference type="Proteomes" id="UP000281192">
    <property type="component" value="Chromosome"/>
</dbReference>
<feature type="region of interest" description="Disordered" evidence="2">
    <location>
        <begin position="276"/>
        <end position="333"/>
    </location>
</feature>
<dbReference type="Proteomes" id="UP000234483">
    <property type="component" value="Unassembled WGS sequence"/>
</dbReference>
<feature type="chain" id="PRO_5043792157" evidence="3">
    <location>
        <begin position="29"/>
        <end position="580"/>
    </location>
</feature>
<evidence type="ECO:0000256" key="2">
    <source>
        <dbReference type="SAM" id="MobiDB-lite"/>
    </source>
</evidence>
<dbReference type="InterPro" id="IPR007055">
    <property type="entry name" value="BON_dom"/>
</dbReference>
<dbReference type="GO" id="GO:0009306">
    <property type="term" value="P:protein secretion"/>
    <property type="evidence" value="ECO:0007669"/>
    <property type="project" value="InterPro"/>
</dbReference>
<dbReference type="InterPro" id="IPR032789">
    <property type="entry name" value="T2SS-T3SS_pil_N"/>
</dbReference>
<dbReference type="GO" id="GO:0015627">
    <property type="term" value="C:type II protein secretion system complex"/>
    <property type="evidence" value="ECO:0007669"/>
    <property type="project" value="TreeGrafter"/>
</dbReference>
<dbReference type="KEGG" id="cfh:C1707_07845"/>
<gene>
    <name evidence="5" type="ORF">C1707_07845</name>
    <name evidence="6" type="ORF">CFHF_16055</name>
</gene>
<dbReference type="Pfam" id="PF04972">
    <property type="entry name" value="BON"/>
    <property type="match status" value="1"/>
</dbReference>
<dbReference type="EMBL" id="CP026100">
    <property type="protein sequence ID" value="AYV46171.1"/>
    <property type="molecule type" value="Genomic_DNA"/>
</dbReference>
<keyword evidence="8" id="KW-1185">Reference proteome</keyword>
<evidence type="ECO:0000313" key="7">
    <source>
        <dbReference type="Proteomes" id="UP000234483"/>
    </source>
</evidence>
<evidence type="ECO:0000313" key="8">
    <source>
        <dbReference type="Proteomes" id="UP000281192"/>
    </source>
</evidence>
<name>A0A2N5CRF0_9CAUL</name>
<keyword evidence="3" id="KW-0732">Signal</keyword>
<sequence>MTRRFASLPLTASLAVLTALAPAATAFADGYAGDRVYRPARATPRAPAPVVTYAAPPVADQVLRVDLTAGPDARTLNLPRGKSAIIELPVDVRDMLVTNPQVADAVLRNPRRIYVLGVGKGSTDAVFFDAAGRRLLSLAIRVDEDSGLLQDTLRKVLPDSRIEVQPVRDSVILTGTVANAGDASKAALVAQQFVGKPELVVNMLSIAGKDQVMLKVRIVEVQRNIIKQLGVSTSNLLNDGFKTYSLGRTNTFAVNGGMVGGLDACYGRNNIRTTNYSNNASVTNQGSVTSGNTTSTGSSVSTTVESTDPLTGATTTTTTTAAGPTSTSGTSNSLTGMISSAASTAYSMATGNNLNACLQAFERVGLVRTLAEPNLTVVSGEAGKFLAGGEFPVPTGSDDTGRVTIEFKPYGVGLGYTPVVMSGGRISLKLSTEVSELSSLGAFTVGSGTSSTLVIPGLSVRRAETTVELPSGGALMIAGLLHQQTKENIDSLPGMTSLPILGSLFRSRDYLNGETELVVIITPYIVDPTRPQDQQTPADGLRIAGDMSTVLLGRLNKVVKAPPGANSERTYQGPVGYVIE</sequence>
<dbReference type="OrthoDB" id="9775455at2"/>
<reference evidence="5 8" key="2">
    <citation type="submission" date="2018-01" db="EMBL/GenBank/DDBJ databases">
        <title>Complete genome sequence of Caulobacter flavus RHGG3.</title>
        <authorList>
            <person name="Yang E."/>
        </authorList>
    </citation>
    <scope>NUCLEOTIDE SEQUENCE [LARGE SCALE GENOMIC DNA]</scope>
    <source>
        <strain evidence="5 8">RHGG3</strain>
    </source>
</reference>
<feature type="domain" description="BON" evidence="4">
    <location>
        <begin position="136"/>
        <end position="208"/>
    </location>
</feature>
<protein>
    <submittedName>
        <fullName evidence="6">Pilus assembly protein CpaC</fullName>
    </submittedName>
</protein>
<feature type="compositionally biased region" description="Polar residues" evidence="2">
    <location>
        <begin position="276"/>
        <end position="285"/>
    </location>
</feature>
<dbReference type="InterPro" id="IPR050810">
    <property type="entry name" value="Bact_Secretion_Sys_Channel"/>
</dbReference>
<dbReference type="Pfam" id="PF00263">
    <property type="entry name" value="Secretin"/>
    <property type="match status" value="1"/>
</dbReference>
<evidence type="ECO:0000256" key="3">
    <source>
        <dbReference type="SAM" id="SignalP"/>
    </source>
</evidence>
<dbReference type="PANTHER" id="PTHR30332">
    <property type="entry name" value="PROBABLE GENERAL SECRETION PATHWAY PROTEIN D"/>
    <property type="match status" value="1"/>
</dbReference>
<proteinExistence type="inferred from homology"/>
<dbReference type="InterPro" id="IPR004846">
    <property type="entry name" value="T2SS/T3SS_dom"/>
</dbReference>
<feature type="signal peptide" evidence="3">
    <location>
        <begin position="1"/>
        <end position="28"/>
    </location>
</feature>
<organism evidence="6 7">
    <name type="scientific">Caulobacter flavus</name>
    <dbReference type="NCBI Taxonomy" id="1679497"/>
    <lineage>
        <taxon>Bacteria</taxon>
        <taxon>Pseudomonadati</taxon>
        <taxon>Pseudomonadota</taxon>
        <taxon>Alphaproteobacteria</taxon>
        <taxon>Caulobacterales</taxon>
        <taxon>Caulobacteraceae</taxon>
        <taxon>Caulobacter</taxon>
    </lineage>
</organism>
<evidence type="ECO:0000256" key="1">
    <source>
        <dbReference type="RuleBase" id="RU004003"/>
    </source>
</evidence>
<dbReference type="PANTHER" id="PTHR30332:SF17">
    <property type="entry name" value="TYPE IV PILIATION SYSTEM PROTEIN DR_0774-RELATED"/>
    <property type="match status" value="1"/>
</dbReference>
<dbReference type="RefSeq" id="WP_101714005.1">
    <property type="nucleotide sequence ID" value="NZ_CP026100.1"/>
</dbReference>